<feature type="domain" description="Response regulatory" evidence="15">
    <location>
        <begin position="4"/>
        <end position="120"/>
    </location>
</feature>
<dbReference type="InterPro" id="IPR039420">
    <property type="entry name" value="WalR-like"/>
</dbReference>
<comment type="subcellular location">
    <subcellularLocation>
        <location evidence="1">Cytoplasm</location>
    </subcellularLocation>
</comment>
<dbReference type="Proteomes" id="UP000037600">
    <property type="component" value="Unassembled WGS sequence"/>
</dbReference>
<evidence type="ECO:0000256" key="8">
    <source>
        <dbReference type="ARBA" id="ARBA00023015"/>
    </source>
</evidence>
<keyword evidence="8" id="KW-0805">Transcription regulation</keyword>
<dbReference type="InterPro" id="IPR011006">
    <property type="entry name" value="CheY-like_superfamily"/>
</dbReference>
<comment type="caution">
    <text evidence="17">The sequence shown here is derived from an EMBL/GenBank/DDBJ whole genome shotgun (WGS) entry which is preliminary data.</text>
</comment>
<dbReference type="Gene3D" id="6.10.250.690">
    <property type="match status" value="1"/>
</dbReference>
<dbReference type="CDD" id="cd00383">
    <property type="entry name" value="trans_reg_C"/>
    <property type="match status" value="1"/>
</dbReference>
<dbReference type="GO" id="GO:0005829">
    <property type="term" value="C:cytosol"/>
    <property type="evidence" value="ECO:0007669"/>
    <property type="project" value="TreeGrafter"/>
</dbReference>
<dbReference type="PANTHER" id="PTHR48111">
    <property type="entry name" value="REGULATOR OF RPOS"/>
    <property type="match status" value="1"/>
</dbReference>
<dbReference type="InterPro" id="IPR036388">
    <property type="entry name" value="WH-like_DNA-bd_sf"/>
</dbReference>
<dbReference type="RefSeq" id="WP_048694796.1">
    <property type="nucleotide sequence ID" value="NZ_KQ130503.1"/>
</dbReference>
<evidence type="ECO:0000256" key="10">
    <source>
        <dbReference type="ARBA" id="ARBA00023159"/>
    </source>
</evidence>
<dbReference type="InterPro" id="IPR001789">
    <property type="entry name" value="Sig_transdc_resp-reg_receiver"/>
</dbReference>
<dbReference type="SMART" id="SM00862">
    <property type="entry name" value="Trans_reg_C"/>
    <property type="match status" value="1"/>
</dbReference>
<evidence type="ECO:0000256" key="7">
    <source>
        <dbReference type="ARBA" id="ARBA00023012"/>
    </source>
</evidence>
<dbReference type="SUPFAM" id="SSF46894">
    <property type="entry name" value="C-terminal effector domain of the bipartite response regulators"/>
    <property type="match status" value="1"/>
</dbReference>
<dbReference type="STRING" id="1513271.XM47_16090"/>
<evidence type="ECO:0000256" key="13">
    <source>
        <dbReference type="PROSITE-ProRule" id="PRU00169"/>
    </source>
</evidence>
<accession>A0A0J8GMT8</accession>
<dbReference type="GO" id="GO:0032993">
    <property type="term" value="C:protein-DNA complex"/>
    <property type="evidence" value="ECO:0007669"/>
    <property type="project" value="TreeGrafter"/>
</dbReference>
<evidence type="ECO:0000313" key="18">
    <source>
        <dbReference type="Proteomes" id="UP000037600"/>
    </source>
</evidence>
<dbReference type="FunFam" id="3.40.50.2300:FF:000001">
    <property type="entry name" value="DNA-binding response regulator PhoB"/>
    <property type="match status" value="1"/>
</dbReference>
<evidence type="ECO:0000256" key="12">
    <source>
        <dbReference type="ARBA" id="ARBA00024735"/>
    </source>
</evidence>
<feature type="modified residue" description="4-aspartylphosphate" evidence="13">
    <location>
        <position position="53"/>
    </location>
</feature>
<dbReference type="PANTHER" id="PTHR48111:SF40">
    <property type="entry name" value="PHOSPHATE REGULON TRANSCRIPTIONAL REGULATORY PROTEIN PHOB"/>
    <property type="match status" value="1"/>
</dbReference>
<dbReference type="InterPro" id="IPR011879">
    <property type="entry name" value="Sig_transdc_resp-reg_PhoB"/>
</dbReference>
<evidence type="ECO:0000259" key="16">
    <source>
        <dbReference type="PROSITE" id="PS51755"/>
    </source>
</evidence>
<dbReference type="InterPro" id="IPR001867">
    <property type="entry name" value="OmpR/PhoB-type_DNA-bd"/>
</dbReference>
<dbReference type="SUPFAM" id="SSF52172">
    <property type="entry name" value="CheY-like"/>
    <property type="match status" value="1"/>
</dbReference>
<dbReference type="SMART" id="SM00448">
    <property type="entry name" value="REC"/>
    <property type="match status" value="1"/>
</dbReference>
<dbReference type="GO" id="GO:0000156">
    <property type="term" value="F:phosphorelay response regulator activity"/>
    <property type="evidence" value="ECO:0007669"/>
    <property type="project" value="InterPro"/>
</dbReference>
<dbReference type="Gene3D" id="1.10.10.10">
    <property type="entry name" value="Winged helix-like DNA-binding domain superfamily/Winged helix DNA-binding domain"/>
    <property type="match status" value="1"/>
</dbReference>
<dbReference type="GO" id="GO:0006817">
    <property type="term" value="P:phosphate ion transport"/>
    <property type="evidence" value="ECO:0007669"/>
    <property type="project" value="UniProtKB-KW"/>
</dbReference>
<dbReference type="PATRIC" id="fig|1513271.3.peg.3316"/>
<evidence type="ECO:0000256" key="1">
    <source>
        <dbReference type="ARBA" id="ARBA00004496"/>
    </source>
</evidence>
<evidence type="ECO:0000256" key="6">
    <source>
        <dbReference type="ARBA" id="ARBA00022592"/>
    </source>
</evidence>
<proteinExistence type="predicted"/>
<comment type="function">
    <text evidence="12">This protein is a positive regulator for the phosphate regulon. Transcription of this operon is positively regulated by PhoB and PhoR when phosphate is limited.</text>
</comment>
<dbReference type="Pfam" id="PF00486">
    <property type="entry name" value="Trans_reg_C"/>
    <property type="match status" value="1"/>
</dbReference>
<dbReference type="GO" id="GO:0006355">
    <property type="term" value="P:regulation of DNA-templated transcription"/>
    <property type="evidence" value="ECO:0007669"/>
    <property type="project" value="InterPro"/>
</dbReference>
<feature type="DNA-binding region" description="OmpR/PhoB-type" evidence="14">
    <location>
        <begin position="129"/>
        <end position="227"/>
    </location>
</feature>
<keyword evidence="3" id="KW-0813">Transport</keyword>
<protein>
    <recommendedName>
        <fullName evidence="2">Phosphate regulon transcriptional regulatory protein PhoB</fullName>
    </recommendedName>
</protein>
<evidence type="ECO:0000256" key="3">
    <source>
        <dbReference type="ARBA" id="ARBA00022448"/>
    </source>
</evidence>
<keyword evidence="7" id="KW-0902">Two-component regulatory system</keyword>
<dbReference type="OrthoDB" id="9802426at2"/>
<gene>
    <name evidence="17" type="ORF">XM47_16090</name>
</gene>
<dbReference type="Pfam" id="PF00072">
    <property type="entry name" value="Response_reg"/>
    <property type="match status" value="1"/>
</dbReference>
<dbReference type="InterPro" id="IPR016032">
    <property type="entry name" value="Sig_transdc_resp-reg_C-effctor"/>
</dbReference>
<evidence type="ECO:0000256" key="11">
    <source>
        <dbReference type="ARBA" id="ARBA00023163"/>
    </source>
</evidence>
<dbReference type="AlphaFoldDB" id="A0A0J8GMT8"/>
<keyword evidence="5 13" id="KW-0597">Phosphoprotein</keyword>
<evidence type="ECO:0000256" key="14">
    <source>
        <dbReference type="PROSITE-ProRule" id="PRU01091"/>
    </source>
</evidence>
<dbReference type="PROSITE" id="PS50110">
    <property type="entry name" value="RESPONSE_REGULATORY"/>
    <property type="match status" value="1"/>
</dbReference>
<keyword evidence="9 14" id="KW-0238">DNA-binding</keyword>
<dbReference type="GO" id="GO:0000976">
    <property type="term" value="F:transcription cis-regulatory region binding"/>
    <property type="evidence" value="ECO:0007669"/>
    <property type="project" value="TreeGrafter"/>
</dbReference>
<name>A0A0J8GMT8_9ALTE</name>
<keyword evidence="10" id="KW-0010">Activator</keyword>
<feature type="domain" description="OmpR/PhoB-type" evidence="16">
    <location>
        <begin position="129"/>
        <end position="227"/>
    </location>
</feature>
<dbReference type="PROSITE" id="PS51755">
    <property type="entry name" value="OMPR_PHOB"/>
    <property type="match status" value="1"/>
</dbReference>
<dbReference type="CDD" id="cd17618">
    <property type="entry name" value="REC_OmpR_PhoB"/>
    <property type="match status" value="1"/>
</dbReference>
<keyword evidence="6" id="KW-0592">Phosphate transport</keyword>
<evidence type="ECO:0000259" key="15">
    <source>
        <dbReference type="PROSITE" id="PS50110"/>
    </source>
</evidence>
<reference evidence="17 18" key="1">
    <citation type="submission" date="2015-04" db="EMBL/GenBank/DDBJ databases">
        <title>Draft Genome Sequence of the Novel Agar-Digesting Marine Bacterium Q1.</title>
        <authorList>
            <person name="Li Y."/>
            <person name="Li D."/>
            <person name="Chen G."/>
            <person name="Du Z."/>
        </authorList>
    </citation>
    <scope>NUCLEOTIDE SEQUENCE [LARGE SCALE GENOMIC DNA]</scope>
    <source>
        <strain evidence="17 18">Q1</strain>
    </source>
</reference>
<keyword evidence="11" id="KW-0804">Transcription</keyword>
<keyword evidence="4" id="KW-0963">Cytoplasm</keyword>
<sequence>MSRRVLVVEDELPIRDMLVFALEQKGYYTLEAETYTEALDKIVEPYPDLILLDWMLPGGSGIQLAKQLKQNEYTRQIPIIMLTARGEEEDKIRGLEVGADDYVTKPFSPKELLARIRAVMRRSTPTSSEDMIQVQGLKLDPVSHRVTANEDGLDMGPTEFKLLHFFMSHPERVYSREQLLDHVWGTNVYVEDRTVDVHIRRLRKAISTHGHDKLIQTVRGAGYRFSSKVS</sequence>
<evidence type="ECO:0000256" key="5">
    <source>
        <dbReference type="ARBA" id="ARBA00022553"/>
    </source>
</evidence>
<keyword evidence="18" id="KW-1185">Reference proteome</keyword>
<dbReference type="Gene3D" id="3.40.50.2300">
    <property type="match status" value="1"/>
</dbReference>
<evidence type="ECO:0000313" key="17">
    <source>
        <dbReference type="EMBL" id="KMT64102.1"/>
    </source>
</evidence>
<evidence type="ECO:0000256" key="9">
    <source>
        <dbReference type="ARBA" id="ARBA00023125"/>
    </source>
</evidence>
<organism evidence="17 18">
    <name type="scientific">Catenovulum maritimum</name>
    <dbReference type="NCBI Taxonomy" id="1513271"/>
    <lineage>
        <taxon>Bacteria</taxon>
        <taxon>Pseudomonadati</taxon>
        <taxon>Pseudomonadota</taxon>
        <taxon>Gammaproteobacteria</taxon>
        <taxon>Alteromonadales</taxon>
        <taxon>Alteromonadaceae</taxon>
        <taxon>Catenovulum</taxon>
    </lineage>
</organism>
<dbReference type="EMBL" id="LAZL01000031">
    <property type="protein sequence ID" value="KMT64102.1"/>
    <property type="molecule type" value="Genomic_DNA"/>
</dbReference>
<dbReference type="NCBIfam" id="TIGR02154">
    <property type="entry name" value="PhoB"/>
    <property type="match status" value="1"/>
</dbReference>
<evidence type="ECO:0000256" key="4">
    <source>
        <dbReference type="ARBA" id="ARBA00022490"/>
    </source>
</evidence>
<dbReference type="FunFam" id="1.10.10.10:FF:000011">
    <property type="entry name" value="Phosphate regulon transcriptional regulator PhoB"/>
    <property type="match status" value="1"/>
</dbReference>
<evidence type="ECO:0000256" key="2">
    <source>
        <dbReference type="ARBA" id="ARBA00013332"/>
    </source>
</evidence>